<dbReference type="NCBIfam" id="TIGR02473">
    <property type="entry name" value="flagell_FliJ"/>
    <property type="match status" value="1"/>
</dbReference>
<evidence type="ECO:0000256" key="1">
    <source>
        <dbReference type="ARBA" id="ARBA00004413"/>
    </source>
</evidence>
<reference evidence="12" key="1">
    <citation type="submission" date="2022-12" db="EMBL/GenBank/DDBJ databases">
        <title>Reference genome sequencing for broad-spectrum identification of bacterial and archaeal isolates by mass spectrometry.</title>
        <authorList>
            <person name="Sekiguchi Y."/>
            <person name="Tourlousse D.M."/>
        </authorList>
    </citation>
    <scope>NUCLEOTIDE SEQUENCE</scope>
    <source>
        <strain evidence="12">ASRB1</strain>
    </source>
</reference>
<keyword evidence="13" id="KW-1185">Reference proteome</keyword>
<dbReference type="GO" id="GO:0005886">
    <property type="term" value="C:plasma membrane"/>
    <property type="evidence" value="ECO:0007669"/>
    <property type="project" value="UniProtKB-SubCell"/>
</dbReference>
<evidence type="ECO:0000256" key="9">
    <source>
        <dbReference type="ARBA" id="ARBA00023136"/>
    </source>
</evidence>
<dbReference type="GO" id="GO:0009288">
    <property type="term" value="C:bacterial-type flagellum"/>
    <property type="evidence" value="ECO:0007669"/>
    <property type="project" value="InterPro"/>
</dbReference>
<comment type="caution">
    <text evidence="12">The sequence shown here is derived from an EMBL/GenBank/DDBJ whole genome shotgun (WGS) entry which is preliminary data.</text>
</comment>
<dbReference type="InterPro" id="IPR053716">
    <property type="entry name" value="Flag_assembly_chemotaxis_eff"/>
</dbReference>
<dbReference type="Proteomes" id="UP001144372">
    <property type="component" value="Unassembled WGS sequence"/>
</dbReference>
<keyword evidence="10" id="KW-1006">Bacterial flagellum protein export</keyword>
<dbReference type="GO" id="GO:0006935">
    <property type="term" value="P:chemotaxis"/>
    <property type="evidence" value="ECO:0007669"/>
    <property type="project" value="UniProtKB-KW"/>
</dbReference>
<dbReference type="RefSeq" id="WP_281792671.1">
    <property type="nucleotide sequence ID" value="NZ_BSDR01000001.1"/>
</dbReference>
<evidence type="ECO:0000256" key="7">
    <source>
        <dbReference type="ARBA" id="ARBA00022795"/>
    </source>
</evidence>
<dbReference type="InterPro" id="IPR012823">
    <property type="entry name" value="Flagell_FliJ"/>
</dbReference>
<protein>
    <recommendedName>
        <fullName evidence="3">Flagellar FliJ protein</fullName>
    </recommendedName>
</protein>
<comment type="similarity">
    <text evidence="2">Belongs to the FliJ family.</text>
</comment>
<accession>A0A9W6CXD6</accession>
<evidence type="ECO:0000313" key="13">
    <source>
        <dbReference type="Proteomes" id="UP001144372"/>
    </source>
</evidence>
<dbReference type="EMBL" id="BSDR01000001">
    <property type="protein sequence ID" value="GLI33586.1"/>
    <property type="molecule type" value="Genomic_DNA"/>
</dbReference>
<evidence type="ECO:0000256" key="8">
    <source>
        <dbReference type="ARBA" id="ARBA00022927"/>
    </source>
</evidence>
<dbReference type="AlphaFoldDB" id="A0A9W6CXD6"/>
<evidence type="ECO:0000256" key="5">
    <source>
        <dbReference type="ARBA" id="ARBA00022475"/>
    </source>
</evidence>
<evidence type="ECO:0000313" key="12">
    <source>
        <dbReference type="EMBL" id="GLI33586.1"/>
    </source>
</evidence>
<dbReference type="GO" id="GO:0015031">
    <property type="term" value="P:protein transport"/>
    <property type="evidence" value="ECO:0007669"/>
    <property type="project" value="UniProtKB-KW"/>
</dbReference>
<keyword evidence="11" id="KW-0175">Coiled coil</keyword>
<evidence type="ECO:0000256" key="3">
    <source>
        <dbReference type="ARBA" id="ARBA00020392"/>
    </source>
</evidence>
<evidence type="ECO:0000256" key="4">
    <source>
        <dbReference type="ARBA" id="ARBA00022448"/>
    </source>
</evidence>
<evidence type="ECO:0000256" key="11">
    <source>
        <dbReference type="SAM" id="Coils"/>
    </source>
</evidence>
<keyword evidence="4" id="KW-0813">Transport</keyword>
<dbReference type="GO" id="GO:0044781">
    <property type="term" value="P:bacterial-type flagellum organization"/>
    <property type="evidence" value="ECO:0007669"/>
    <property type="project" value="UniProtKB-KW"/>
</dbReference>
<name>A0A9W6CXD6_9BACT</name>
<keyword evidence="7" id="KW-1005">Bacterial flagellum biogenesis</keyword>
<evidence type="ECO:0000256" key="2">
    <source>
        <dbReference type="ARBA" id="ARBA00010004"/>
    </source>
</evidence>
<dbReference type="GO" id="GO:0071973">
    <property type="term" value="P:bacterial-type flagellum-dependent cell motility"/>
    <property type="evidence" value="ECO:0007669"/>
    <property type="project" value="InterPro"/>
</dbReference>
<feature type="coiled-coil region" evidence="11">
    <location>
        <begin position="73"/>
        <end position="117"/>
    </location>
</feature>
<evidence type="ECO:0000256" key="10">
    <source>
        <dbReference type="ARBA" id="ARBA00023225"/>
    </source>
</evidence>
<keyword evidence="5" id="KW-1003">Cell membrane</keyword>
<keyword evidence="8" id="KW-0653">Protein transport</keyword>
<sequence>MIFQFRFEALLKQRQFNLKKCQSDLAVVQCRYQELKSKELEIIQQIAHHAKLCEDDQSRGMNVAAYLCFKDYGASLARQLQNLRNELMKASQEVEEKKGALLECEKAVKMLECLEEKELQEHRYLQAHKEQKELDEISILKGFHEKD</sequence>
<keyword evidence="9" id="KW-0472">Membrane</keyword>
<evidence type="ECO:0000256" key="6">
    <source>
        <dbReference type="ARBA" id="ARBA00022500"/>
    </source>
</evidence>
<organism evidence="12 13">
    <name type="scientific">Desulforhabdus amnigena</name>
    <dbReference type="NCBI Taxonomy" id="40218"/>
    <lineage>
        <taxon>Bacteria</taxon>
        <taxon>Pseudomonadati</taxon>
        <taxon>Thermodesulfobacteriota</taxon>
        <taxon>Syntrophobacteria</taxon>
        <taxon>Syntrophobacterales</taxon>
        <taxon>Syntrophobacteraceae</taxon>
        <taxon>Desulforhabdus</taxon>
    </lineage>
</organism>
<gene>
    <name evidence="12" type="ORF">DAMNIGENAA_10190</name>
</gene>
<dbReference type="Pfam" id="PF02050">
    <property type="entry name" value="FliJ"/>
    <property type="match status" value="1"/>
</dbReference>
<comment type="subcellular location">
    <subcellularLocation>
        <location evidence="1">Cell membrane</location>
        <topology evidence="1">Peripheral membrane protein</topology>
        <orientation evidence="1">Cytoplasmic side</orientation>
    </subcellularLocation>
</comment>
<dbReference type="Gene3D" id="1.10.287.1700">
    <property type="match status" value="1"/>
</dbReference>
<proteinExistence type="inferred from homology"/>
<keyword evidence="6" id="KW-0145">Chemotaxis</keyword>